<feature type="chain" id="PRO_5030909223" description="Chlorophyllase" evidence="1">
    <location>
        <begin position="20"/>
        <end position="433"/>
    </location>
</feature>
<reference evidence="2" key="1">
    <citation type="submission" date="2021-01" db="EMBL/GenBank/DDBJ databases">
        <authorList>
            <person name="Corre E."/>
            <person name="Pelletier E."/>
            <person name="Niang G."/>
            <person name="Scheremetjew M."/>
            <person name="Finn R."/>
            <person name="Kale V."/>
            <person name="Holt S."/>
            <person name="Cochrane G."/>
            <person name="Meng A."/>
            <person name="Brown T."/>
            <person name="Cohen L."/>
        </authorList>
    </citation>
    <scope>NUCLEOTIDE SEQUENCE</scope>
    <source>
        <strain evidence="2">MM31A-1</strain>
    </source>
</reference>
<dbReference type="InterPro" id="IPR029058">
    <property type="entry name" value="AB_hydrolase_fold"/>
</dbReference>
<protein>
    <recommendedName>
        <fullName evidence="3">Chlorophyllase</fullName>
    </recommendedName>
</protein>
<evidence type="ECO:0000313" key="2">
    <source>
        <dbReference type="EMBL" id="CAE0463803.1"/>
    </source>
</evidence>
<dbReference type="AlphaFoldDB" id="A0A7S3Q2G3"/>
<dbReference type="PANTHER" id="PTHR35560">
    <property type="entry name" value="BLL0132 PROTEIN"/>
    <property type="match status" value="1"/>
</dbReference>
<evidence type="ECO:0000256" key="1">
    <source>
        <dbReference type="SAM" id="SignalP"/>
    </source>
</evidence>
<dbReference type="EMBL" id="HBIO01011123">
    <property type="protein sequence ID" value="CAE0463803.1"/>
    <property type="molecule type" value="Transcribed_RNA"/>
</dbReference>
<dbReference type="PANTHER" id="PTHR35560:SF3">
    <property type="entry name" value="PEPTIDASE S9 PROLYL OLIGOPEPTIDASE CATALYTIC DOMAIN-CONTAINING PROTEIN"/>
    <property type="match status" value="1"/>
</dbReference>
<sequence length="433" mass="47890">MRSMISICIILIYSHFVSALHICSEEEGGGACPDNSKCCAITDEKSNSASSGCMPYSNHIDGPGTCCGDIKITACPGYYECGYISEISSFPFTSTGEGESESALCTLSDKSGIVIKALPRYRMIAAPISTIRDLYGFPLSHRDEFKENATPVVAYQSSKGPILTSGKADDDKVIKVVLVIVHGSGRNSDGYLYAGMSTAELQSKYQSNEILVIAPRFLVPEDGVFAVPVMTRSGRIDDRIEMKMPLMWNETDPIPHTWRYGANALPPWNSISSYDAMDAIVEHFILQSGKGSRYQNLERIVIAGHSAGGQFTHRWAITSNSPLWTSNSGPSAFGEENLDVLFKSEASRRLRKNSFPTPKLSVIAANPRSFSYLDGRRFRRVINATKFEIPSQERILACPGYNAWEWGYDDGEFDVLHKDNDDYDRIFVNVIPM</sequence>
<accession>A0A7S3Q2G3</accession>
<organism evidence="2">
    <name type="scientific">Chaetoceros debilis</name>
    <dbReference type="NCBI Taxonomy" id="122233"/>
    <lineage>
        <taxon>Eukaryota</taxon>
        <taxon>Sar</taxon>
        <taxon>Stramenopiles</taxon>
        <taxon>Ochrophyta</taxon>
        <taxon>Bacillariophyta</taxon>
        <taxon>Coscinodiscophyceae</taxon>
        <taxon>Chaetocerotophycidae</taxon>
        <taxon>Chaetocerotales</taxon>
        <taxon>Chaetocerotaceae</taxon>
        <taxon>Chaetoceros</taxon>
    </lineage>
</organism>
<evidence type="ECO:0008006" key="3">
    <source>
        <dbReference type="Google" id="ProtNLM"/>
    </source>
</evidence>
<keyword evidence="1" id="KW-0732">Signal</keyword>
<dbReference type="SUPFAM" id="SSF53474">
    <property type="entry name" value="alpha/beta-Hydrolases"/>
    <property type="match status" value="1"/>
</dbReference>
<feature type="signal peptide" evidence="1">
    <location>
        <begin position="1"/>
        <end position="19"/>
    </location>
</feature>
<proteinExistence type="predicted"/>
<name>A0A7S3Q2G3_9STRA</name>
<gene>
    <name evidence="2" type="ORF">CDEB00056_LOCUS8644</name>
</gene>
<dbReference type="Gene3D" id="3.40.50.1820">
    <property type="entry name" value="alpha/beta hydrolase"/>
    <property type="match status" value="1"/>
</dbReference>